<dbReference type="HAMAP" id="MF_00036_B">
    <property type="entry name" value="Ala_tRNA_synth_B"/>
    <property type="match status" value="1"/>
</dbReference>
<dbReference type="SMART" id="SM00863">
    <property type="entry name" value="tRNA_SAD"/>
    <property type="match status" value="1"/>
</dbReference>
<dbReference type="FunFam" id="3.30.980.10:FF:000004">
    <property type="entry name" value="Alanine--tRNA ligase, cytoplasmic"/>
    <property type="match status" value="1"/>
</dbReference>
<reference evidence="21" key="1">
    <citation type="submission" date="2020-01" db="EMBL/GenBank/DDBJ databases">
        <title>Genome Sequencing of Three Apophysomyces-Like Fungal Strains Confirms a Novel Fungal Genus in the Mucoromycota with divergent Burkholderia-like Endosymbiotic Bacteria.</title>
        <authorList>
            <person name="Stajich J.E."/>
            <person name="Macias A.M."/>
            <person name="Carter-House D."/>
            <person name="Lovett B."/>
            <person name="Kasson L.R."/>
            <person name="Berry K."/>
            <person name="Grigoriev I."/>
            <person name="Chang Y."/>
            <person name="Spatafora J."/>
            <person name="Kasson M.T."/>
        </authorList>
    </citation>
    <scope>NUCLEOTIDE SEQUENCE</scope>
    <source>
        <strain evidence="21">NRRL A-21654</strain>
    </source>
</reference>
<dbReference type="SFLD" id="SFLDG00179">
    <property type="entry name" value="mandelate_racemase"/>
    <property type="match status" value="1"/>
</dbReference>
<dbReference type="Pfam" id="PF13378">
    <property type="entry name" value="MR_MLE_C"/>
    <property type="match status" value="1"/>
</dbReference>
<dbReference type="FunFam" id="3.10.310.40:FF:000003">
    <property type="entry name" value="Alanine--tRNA ligase"/>
    <property type="match status" value="1"/>
</dbReference>
<feature type="binding site" evidence="19">
    <location>
        <position position="722"/>
    </location>
    <ligand>
        <name>Zn(2+)</name>
        <dbReference type="ChEBI" id="CHEBI:29105"/>
    </ligand>
</feature>
<comment type="similarity">
    <text evidence="3">Belongs to the class-II aminoacyl-tRNA synthetase family. Alax-L subfamily.</text>
</comment>
<evidence type="ECO:0000313" key="21">
    <source>
        <dbReference type="EMBL" id="KAF7721005.1"/>
    </source>
</evidence>
<keyword evidence="8 19" id="KW-0547">Nucleotide-binding</keyword>
<comment type="cofactor">
    <cofactor evidence="2">
        <name>Mg(2+)</name>
        <dbReference type="ChEBI" id="CHEBI:18420"/>
    </cofactor>
</comment>
<comment type="catalytic activity">
    <reaction evidence="1">
        <text>L-fuconate = 2-dehydro-3-deoxy-L-fuconate + H2O</text>
        <dbReference type="Rhea" id="RHEA:22772"/>
        <dbReference type="ChEBI" id="CHEBI:15377"/>
        <dbReference type="ChEBI" id="CHEBI:21291"/>
        <dbReference type="ChEBI" id="CHEBI:37448"/>
        <dbReference type="EC" id="4.2.1.68"/>
    </reaction>
</comment>
<dbReference type="InterPro" id="IPR029065">
    <property type="entry name" value="Enolase_C-like"/>
</dbReference>
<keyword evidence="7 19" id="KW-0479">Metal-binding</keyword>
<dbReference type="Gene3D" id="2.40.30.130">
    <property type="match status" value="1"/>
</dbReference>
<protein>
    <recommendedName>
        <fullName evidence="19">Alanine--tRNA ligase</fullName>
        <ecNumber evidence="19">6.1.1.7</ecNumber>
    </recommendedName>
    <alternativeName>
        <fullName evidence="19">Alanyl-tRNA synthetase</fullName>
        <shortName evidence="19">AlaRS</shortName>
    </alternativeName>
</protein>
<evidence type="ECO:0000256" key="12">
    <source>
        <dbReference type="ARBA" id="ARBA00022884"/>
    </source>
</evidence>
<evidence type="ECO:0000256" key="5">
    <source>
        <dbReference type="ARBA" id="ARBA00022555"/>
    </source>
</evidence>
<comment type="subunit">
    <text evidence="19">Monomer.</text>
</comment>
<dbReference type="Gene3D" id="3.10.310.40">
    <property type="match status" value="1"/>
</dbReference>
<dbReference type="FunFam" id="2.40.30.130:FF:000004">
    <property type="entry name" value="Alanine--tRNA ligase"/>
    <property type="match status" value="1"/>
</dbReference>
<proteinExistence type="inferred from homology"/>
<keyword evidence="6 19" id="KW-0436">Ligase</keyword>
<dbReference type="Gene3D" id="3.30.930.10">
    <property type="entry name" value="Bira Bifunctional Protein, Domain 2"/>
    <property type="match status" value="1"/>
</dbReference>
<dbReference type="GO" id="GO:0005739">
    <property type="term" value="C:mitochondrion"/>
    <property type="evidence" value="ECO:0007669"/>
    <property type="project" value="UniProtKB-SubCell"/>
</dbReference>
<dbReference type="SUPFAM" id="SSF55681">
    <property type="entry name" value="Class II aaRS and biotin synthetases"/>
    <property type="match status" value="1"/>
</dbReference>
<evidence type="ECO:0000313" key="22">
    <source>
        <dbReference type="Proteomes" id="UP000605846"/>
    </source>
</evidence>
<keyword evidence="10 19" id="KW-0067">ATP-binding</keyword>
<evidence type="ECO:0000256" key="16">
    <source>
        <dbReference type="ARBA" id="ARBA00023239"/>
    </source>
</evidence>
<dbReference type="Pfam" id="PF26023">
    <property type="entry name" value="ALA1"/>
    <property type="match status" value="1"/>
</dbReference>
<dbReference type="Pfam" id="PF02272">
    <property type="entry name" value="DHHA1"/>
    <property type="match status" value="1"/>
</dbReference>
<dbReference type="GO" id="GO:0002161">
    <property type="term" value="F:aminoacyl-tRNA deacylase activity"/>
    <property type="evidence" value="ECO:0007669"/>
    <property type="project" value="TreeGrafter"/>
</dbReference>
<evidence type="ECO:0000256" key="2">
    <source>
        <dbReference type="ARBA" id="ARBA00001946"/>
    </source>
</evidence>
<dbReference type="GO" id="GO:0050023">
    <property type="term" value="F:L-fuconate dehydratase activity"/>
    <property type="evidence" value="ECO:0007669"/>
    <property type="project" value="UniProtKB-EC"/>
</dbReference>
<feature type="domain" description="Alanyl-transfer RNA synthetases family profile" evidence="20">
    <location>
        <begin position="7"/>
        <end position="765"/>
    </location>
</feature>
<keyword evidence="16" id="KW-0456">Lyase</keyword>
<comment type="function">
    <text evidence="18 19">Catalyzes the attachment of alanine to tRNA(Ala) in a two-step reaction: alanine is first activated by ATP to form Ala-AMP and then transferred to the acceptor end of tRNA(Ala). Also edits incorrectly charged tRNA(Ala) via its editing domain.</text>
</comment>
<feature type="binding site" evidence="19">
    <location>
        <position position="726"/>
    </location>
    <ligand>
        <name>Zn(2+)</name>
        <dbReference type="ChEBI" id="CHEBI:29105"/>
    </ligand>
</feature>
<evidence type="ECO:0000256" key="13">
    <source>
        <dbReference type="ARBA" id="ARBA00022917"/>
    </source>
</evidence>
<dbReference type="InterPro" id="IPR003156">
    <property type="entry name" value="DHHA1_dom"/>
</dbReference>
<name>A0A8H7BJH4_9FUNG</name>
<sequence length="1389" mass="155591">MSEQLEWPVSKVRATFIEYFEKNGHVYCPSSSTIPHDDPTLLFANAGMNQYKSVFLGTVDPNSPLATIKAATNSQKCIRAGGKHNDLDDVGKDTYHHTFFEMLGNWSFGDYFKAEATKYAWEFLTEVLRLPRDRLYVTYFGGDEKQGLDADLEAKQLWMDIGVQEDHLLPGNLKDNFWEMGETGPCGPCSEIHYDRIGNRNAAHLVNMDDPNVLEIWNVVFIQFNREKDGSLRSLPNKHIDTGMGLERLVSILQNKYSNYDTDVFMPIFAKIQELTGARPYEGKLGAEDTDGIDTAYRVVADHIRTLAFAISDGGVPSNEGRGYVLRRILRRGARYVRKYFNVPIGNFFSSLIDTLVDQMGSFYAELTSRIDDVKAILDEEEAAFAKTLDRGEKMFENYLEKARASNTKVLSGSDVWRLYDTYGFPVDLTHIMAEEKGVSVNDEEFNACMAAAKNASRKAKGSGGDQEVVALDVHDLGALDSNENVPKTDDSYKYLSGNVQGRIKAIFFEHKFLTDSSIVPEGRSFGILTDKTNFYAESGGQEYDTGSIITLDGNVEFVVEDCQLFGGYVLHIGHMKYGQVHIDDEVELSFDALRRWPLKNNHTSTHILNFALRKVLGDTIDQKGSLVAPEKLRFDFSYKTAVTPSQLAEVEKICTEFIEKNQKVYSKEVPLPVAKAIHGLRAVFGETYPDPVRVVSVGYDVDEITQDVSNPKWATTSVEFCGGTHVAKTGDIKRFAILEESGIAKGIRRIVAVTGEEAVEADRKAKAFVAKLDKLERLSGSELESELKVVSKELDELSISIVSKTEIRNRFTKIKKAFDEADKARKAQQVNEATETVKKYFAEHPEANYLIKTLDVGNNSKALNGAITYVKSNLKDKALYVFSTDKSNGRVAHSCIVSKDLVKKGFKASEWVEVVASKIGGKKGGKDETAQGSGDRIDGLEEALEAAEAFAKLKIGIYEVFDIRFPTSKHLDGSDAMNTDPDYSAAYIIFFTDTDVEGHGMTFTLGRGNEICCAAIKPLADKFMGKVLGELVQDMQAALRMCTDDSQLRWIGPEKGVIHLATAAVMNAIWDLWAKVEKKPVWKLVVDMTPEELLKCIDFRYLWEVLTPSEAHSILKRSLPTKAEREEEMLKAGIPAYTTSAGWLGYDDDKVRQLCREAKAQGFTCFKQKVGKDQEADIRRAALIRKEIGEDNLLVMDANQVWHDVADAIRWIESLLPYKPLFIEEPTSPDDVVGHAAIRKALHPRVQIATGEHVQNRIMFKQFFVEKALDYCQVDTCRVGSMNELLAILLMAMKYQIPVWPHTGGVGLCEYGQHIALIDYICISGTDTGKKRMLEYVDHLHEHFLHPVVVEGGRYKVPLKPGYSIQMKKQSIVDYSYPNGKVHQKTNQ</sequence>
<comment type="domain">
    <text evidence="19">Consists of three domains; the N-terminal catalytic domain, the editing domain and the C-terminal C-Ala domain. The editing domain removes incorrectly charged amino acids, while the C-Ala domain, along with tRNA(Ala), serves as a bridge to cooperatively bring together the editing and aminoacylation centers thus stimulating deacylation of misacylated tRNAs.</text>
</comment>
<dbReference type="Pfam" id="PF07973">
    <property type="entry name" value="tRNA_SAD"/>
    <property type="match status" value="1"/>
</dbReference>
<keyword evidence="4 19" id="KW-0963">Cytoplasm</keyword>
<dbReference type="InterPro" id="IPR059090">
    <property type="entry name" value="ALA1_helical"/>
</dbReference>
<comment type="caution">
    <text evidence="21">The sequence shown here is derived from an EMBL/GenBank/DDBJ whole genome shotgun (WGS) entry which is preliminary data.</text>
</comment>
<comment type="catalytic activity">
    <reaction evidence="17 19">
        <text>tRNA(Ala) + L-alanine + ATP = L-alanyl-tRNA(Ala) + AMP + diphosphate</text>
        <dbReference type="Rhea" id="RHEA:12540"/>
        <dbReference type="Rhea" id="RHEA-COMP:9657"/>
        <dbReference type="Rhea" id="RHEA-COMP:9923"/>
        <dbReference type="ChEBI" id="CHEBI:30616"/>
        <dbReference type="ChEBI" id="CHEBI:33019"/>
        <dbReference type="ChEBI" id="CHEBI:57972"/>
        <dbReference type="ChEBI" id="CHEBI:78442"/>
        <dbReference type="ChEBI" id="CHEBI:78497"/>
        <dbReference type="ChEBI" id="CHEBI:456215"/>
        <dbReference type="EC" id="6.1.1.7"/>
    </reaction>
</comment>
<accession>A0A8H7BJH4</accession>
<keyword evidence="15 19" id="KW-0030">Aminoacyl-tRNA synthetase</keyword>
<dbReference type="InterPro" id="IPR034610">
    <property type="entry name" value="L-fuconate_dehydratase"/>
</dbReference>
<comment type="cofactor">
    <cofactor evidence="19">
        <name>Zn(2+)</name>
        <dbReference type="ChEBI" id="CHEBI:29105"/>
    </cofactor>
    <text evidence="19">Binds 1 zinc ion per subunit.</text>
</comment>
<dbReference type="InterPro" id="IPR009000">
    <property type="entry name" value="Transl_B-barrel_sf"/>
</dbReference>
<dbReference type="FunFam" id="3.20.20.120:FF:000007">
    <property type="entry name" value="Mitochondrial enolase superfamily member 1"/>
    <property type="match status" value="1"/>
</dbReference>
<dbReference type="PANTHER" id="PTHR11777:SF9">
    <property type="entry name" value="ALANINE--TRNA LIGASE, CYTOPLASMIC"/>
    <property type="match status" value="1"/>
</dbReference>
<dbReference type="InterPro" id="IPR018164">
    <property type="entry name" value="Ala-tRNA-synth_IIc_N"/>
</dbReference>
<evidence type="ECO:0000256" key="6">
    <source>
        <dbReference type="ARBA" id="ARBA00022598"/>
    </source>
</evidence>
<dbReference type="SMART" id="SM00922">
    <property type="entry name" value="MR_MLE"/>
    <property type="match status" value="1"/>
</dbReference>
<dbReference type="InterPro" id="IPR029017">
    <property type="entry name" value="Enolase-like_N"/>
</dbReference>
<dbReference type="CDD" id="cd00673">
    <property type="entry name" value="AlaRS_core"/>
    <property type="match status" value="1"/>
</dbReference>
<gene>
    <name evidence="19 21" type="primary">ALA1</name>
    <name evidence="21" type="ORF">EC973_005626</name>
</gene>
<keyword evidence="12 19" id="KW-0694">RNA-binding</keyword>
<dbReference type="SUPFAM" id="SSF55186">
    <property type="entry name" value="ThrRS/AlaRS common domain"/>
    <property type="match status" value="1"/>
</dbReference>
<feature type="binding site" evidence="19">
    <location>
        <position position="607"/>
    </location>
    <ligand>
        <name>Zn(2+)</name>
        <dbReference type="ChEBI" id="CHEBI:29105"/>
    </ligand>
</feature>
<organism evidence="21 22">
    <name type="scientific">Apophysomyces ossiformis</name>
    <dbReference type="NCBI Taxonomy" id="679940"/>
    <lineage>
        <taxon>Eukaryota</taxon>
        <taxon>Fungi</taxon>
        <taxon>Fungi incertae sedis</taxon>
        <taxon>Mucoromycota</taxon>
        <taxon>Mucoromycotina</taxon>
        <taxon>Mucoromycetes</taxon>
        <taxon>Mucorales</taxon>
        <taxon>Mucorineae</taxon>
        <taxon>Mucoraceae</taxon>
        <taxon>Apophysomyces</taxon>
    </lineage>
</organism>
<dbReference type="Pfam" id="PF02746">
    <property type="entry name" value="MR_MLE_N"/>
    <property type="match status" value="1"/>
</dbReference>
<dbReference type="GO" id="GO:0005524">
    <property type="term" value="F:ATP binding"/>
    <property type="evidence" value="ECO:0007669"/>
    <property type="project" value="UniProtKB-UniRule"/>
</dbReference>
<dbReference type="EC" id="6.1.1.7" evidence="19"/>
<dbReference type="InterPro" id="IPR018163">
    <property type="entry name" value="Thr/Ala-tRNA-synth_IIc_edit"/>
</dbReference>
<evidence type="ECO:0000256" key="19">
    <source>
        <dbReference type="HAMAP-Rule" id="MF_03133"/>
    </source>
</evidence>
<evidence type="ECO:0000256" key="15">
    <source>
        <dbReference type="ARBA" id="ARBA00023146"/>
    </source>
</evidence>
<keyword evidence="5 19" id="KW-0820">tRNA-binding</keyword>
<dbReference type="EMBL" id="JABAYA010000320">
    <property type="protein sequence ID" value="KAF7721005.1"/>
    <property type="molecule type" value="Genomic_DNA"/>
</dbReference>
<dbReference type="SUPFAM" id="SSF101353">
    <property type="entry name" value="Putative anticodon-binding domain of alanyl-tRNA synthetase (AlaRS)"/>
    <property type="match status" value="1"/>
</dbReference>
<dbReference type="Gene3D" id="3.20.20.120">
    <property type="entry name" value="Enolase-like C-terminal domain"/>
    <property type="match status" value="1"/>
</dbReference>
<dbReference type="GO" id="GO:0004813">
    <property type="term" value="F:alanine-tRNA ligase activity"/>
    <property type="evidence" value="ECO:0007669"/>
    <property type="project" value="UniProtKB-UniRule"/>
</dbReference>
<dbReference type="GO" id="GO:0016052">
    <property type="term" value="P:carbohydrate catabolic process"/>
    <property type="evidence" value="ECO:0007669"/>
    <property type="project" value="InterPro"/>
</dbReference>
<evidence type="ECO:0000256" key="1">
    <source>
        <dbReference type="ARBA" id="ARBA00001737"/>
    </source>
</evidence>
<keyword evidence="14 19" id="KW-0496">Mitochondrion</keyword>
<dbReference type="PRINTS" id="PR00980">
    <property type="entry name" value="TRNASYNTHALA"/>
</dbReference>
<dbReference type="InterPro" id="IPR013342">
    <property type="entry name" value="Mandelate_racemase_C"/>
</dbReference>
<dbReference type="SUPFAM" id="SSF50447">
    <property type="entry name" value="Translation proteins"/>
    <property type="match status" value="1"/>
</dbReference>
<dbReference type="PANTHER" id="PTHR11777">
    <property type="entry name" value="ALANYL-TRNA SYNTHETASE"/>
    <property type="match status" value="1"/>
</dbReference>
<feature type="binding site" evidence="19">
    <location>
        <position position="603"/>
    </location>
    <ligand>
        <name>Zn(2+)</name>
        <dbReference type="ChEBI" id="CHEBI:29105"/>
    </ligand>
</feature>
<dbReference type="GO" id="GO:0070143">
    <property type="term" value="P:mitochondrial alanyl-tRNA aminoacylation"/>
    <property type="evidence" value="ECO:0007669"/>
    <property type="project" value="UniProtKB-UniRule"/>
</dbReference>
<evidence type="ECO:0000259" key="20">
    <source>
        <dbReference type="PROSITE" id="PS50860"/>
    </source>
</evidence>
<dbReference type="InterPro" id="IPR018165">
    <property type="entry name" value="Ala-tRNA-synth_IIc_core"/>
</dbReference>
<dbReference type="InterPro" id="IPR002318">
    <property type="entry name" value="Ala-tRNA-lgiase_IIc"/>
</dbReference>
<dbReference type="InterPro" id="IPR023033">
    <property type="entry name" value="Ala_tRNA_ligase_euk/bac"/>
</dbReference>
<evidence type="ECO:0000256" key="17">
    <source>
        <dbReference type="ARBA" id="ARBA00048300"/>
    </source>
</evidence>
<dbReference type="InterPro" id="IPR045864">
    <property type="entry name" value="aa-tRNA-synth_II/BPL/LPL"/>
</dbReference>
<dbReference type="InterPro" id="IPR013341">
    <property type="entry name" value="Mandelate_racemase_N_dom"/>
</dbReference>
<keyword evidence="22" id="KW-1185">Reference proteome</keyword>
<dbReference type="InterPro" id="IPR050058">
    <property type="entry name" value="Ala-tRNA_ligase"/>
</dbReference>
<evidence type="ECO:0000256" key="3">
    <source>
        <dbReference type="ARBA" id="ARBA00008429"/>
    </source>
</evidence>
<evidence type="ECO:0000256" key="10">
    <source>
        <dbReference type="ARBA" id="ARBA00022840"/>
    </source>
</evidence>
<dbReference type="SFLD" id="SFLDF00111">
    <property type="entry name" value="L-fuconate_dehydratase"/>
    <property type="match status" value="1"/>
</dbReference>
<dbReference type="Gene3D" id="3.30.390.10">
    <property type="entry name" value="Enolase-like, N-terminal domain"/>
    <property type="match status" value="1"/>
</dbReference>
<evidence type="ECO:0000256" key="14">
    <source>
        <dbReference type="ARBA" id="ARBA00023128"/>
    </source>
</evidence>
<dbReference type="OrthoDB" id="2423964at2759"/>
<evidence type="ECO:0000256" key="4">
    <source>
        <dbReference type="ARBA" id="ARBA00022490"/>
    </source>
</evidence>
<keyword evidence="11" id="KW-0460">Magnesium</keyword>
<keyword evidence="9 19" id="KW-0862">Zinc</keyword>
<dbReference type="InterPro" id="IPR018162">
    <property type="entry name" value="Ala-tRNA-ligase_IIc_anticod-bd"/>
</dbReference>
<dbReference type="Pfam" id="PF01411">
    <property type="entry name" value="tRNA-synt_2c"/>
    <property type="match status" value="1"/>
</dbReference>
<dbReference type="InterPro" id="IPR036849">
    <property type="entry name" value="Enolase-like_C_sf"/>
</dbReference>
<evidence type="ECO:0000256" key="8">
    <source>
        <dbReference type="ARBA" id="ARBA00022741"/>
    </source>
</evidence>
<evidence type="ECO:0000256" key="7">
    <source>
        <dbReference type="ARBA" id="ARBA00022723"/>
    </source>
</evidence>
<dbReference type="SUPFAM" id="SSF51604">
    <property type="entry name" value="Enolase C-terminal domain-like"/>
    <property type="match status" value="1"/>
</dbReference>
<dbReference type="GO" id="GO:0000049">
    <property type="term" value="F:tRNA binding"/>
    <property type="evidence" value="ECO:0007669"/>
    <property type="project" value="UniProtKB-KW"/>
</dbReference>
<dbReference type="Proteomes" id="UP000605846">
    <property type="component" value="Unassembled WGS sequence"/>
</dbReference>
<dbReference type="Gene3D" id="3.30.980.10">
    <property type="entry name" value="Threonyl-trna Synthetase, Chain A, domain 2"/>
    <property type="match status" value="1"/>
</dbReference>
<dbReference type="NCBIfam" id="TIGR00344">
    <property type="entry name" value="alaS"/>
    <property type="match status" value="1"/>
</dbReference>
<evidence type="ECO:0000256" key="11">
    <source>
        <dbReference type="ARBA" id="ARBA00022842"/>
    </source>
</evidence>
<evidence type="ECO:0000256" key="9">
    <source>
        <dbReference type="ARBA" id="ARBA00022833"/>
    </source>
</evidence>
<keyword evidence="13 19" id="KW-0648">Protein biosynthesis</keyword>
<dbReference type="SFLD" id="SFLDS00001">
    <property type="entry name" value="Enolase"/>
    <property type="match status" value="1"/>
</dbReference>
<dbReference type="PROSITE" id="PS50860">
    <property type="entry name" value="AA_TRNA_LIGASE_II_ALA"/>
    <property type="match status" value="1"/>
</dbReference>
<dbReference type="InterPro" id="IPR012947">
    <property type="entry name" value="tRNA_SAD"/>
</dbReference>
<dbReference type="SUPFAM" id="SSF54826">
    <property type="entry name" value="Enolase N-terminal domain-like"/>
    <property type="match status" value="1"/>
</dbReference>
<evidence type="ECO:0000256" key="18">
    <source>
        <dbReference type="ARBA" id="ARBA00055137"/>
    </source>
</evidence>
<dbReference type="FunFam" id="3.30.930.10:FF:000011">
    <property type="entry name" value="Alanine--tRNA ligase, cytoplasmic"/>
    <property type="match status" value="1"/>
</dbReference>
<dbReference type="GO" id="GO:0008270">
    <property type="term" value="F:zinc ion binding"/>
    <property type="evidence" value="ECO:0007669"/>
    <property type="project" value="UniProtKB-UniRule"/>
</dbReference>
<comment type="subcellular location">
    <subcellularLocation>
        <location evidence="19">Mitochondrion</location>
    </subcellularLocation>
    <subcellularLocation>
        <location evidence="19">Cytoplasm</location>
    </subcellularLocation>
</comment>